<dbReference type="Pfam" id="PF00069">
    <property type="entry name" value="Pkinase"/>
    <property type="match status" value="1"/>
</dbReference>
<dbReference type="SUPFAM" id="SSF56112">
    <property type="entry name" value="Protein kinase-like (PK-like)"/>
    <property type="match status" value="1"/>
</dbReference>
<reference evidence="6" key="1">
    <citation type="journal article" date="2017" name="Science">
        <title>Giant viruses with an expanded complement of translation system components.</title>
        <authorList>
            <person name="Schulz F."/>
            <person name="Yutin N."/>
            <person name="Ivanova N.N."/>
            <person name="Ortega D.R."/>
            <person name="Lee T.K."/>
            <person name="Vierheilig J."/>
            <person name="Daims H."/>
            <person name="Horn M."/>
            <person name="Wagner M."/>
            <person name="Jensen G.J."/>
            <person name="Kyrpides N.C."/>
            <person name="Koonin E.V."/>
            <person name="Woyke T."/>
        </authorList>
    </citation>
    <scope>NUCLEOTIDE SEQUENCE</scope>
    <source>
        <strain evidence="6">HKV1</strain>
    </source>
</reference>
<evidence type="ECO:0000256" key="1">
    <source>
        <dbReference type="ARBA" id="ARBA00012513"/>
    </source>
</evidence>
<accession>A0A1V0SER8</accession>
<dbReference type="PROSITE" id="PS00108">
    <property type="entry name" value="PROTEIN_KINASE_ST"/>
    <property type="match status" value="1"/>
</dbReference>
<feature type="domain" description="Protein kinase" evidence="5">
    <location>
        <begin position="20"/>
        <end position="288"/>
    </location>
</feature>
<dbReference type="SMART" id="SM00220">
    <property type="entry name" value="S_TKc"/>
    <property type="match status" value="1"/>
</dbReference>
<dbReference type="Gene3D" id="1.10.510.10">
    <property type="entry name" value="Transferase(Phosphotransferase) domain 1"/>
    <property type="match status" value="1"/>
</dbReference>
<gene>
    <name evidence="6" type="ORF">Hokovirus_1_96</name>
</gene>
<dbReference type="PANTHER" id="PTHR11909">
    <property type="entry name" value="CASEIN KINASE-RELATED"/>
    <property type="match status" value="1"/>
</dbReference>
<dbReference type="InterPro" id="IPR008271">
    <property type="entry name" value="Ser/Thr_kinase_AS"/>
</dbReference>
<keyword evidence="6" id="KW-0723">Serine/threonine-protein kinase</keyword>
<evidence type="ECO:0000256" key="4">
    <source>
        <dbReference type="PROSITE-ProRule" id="PRU10141"/>
    </source>
</evidence>
<dbReference type="GO" id="GO:0005524">
    <property type="term" value="F:ATP binding"/>
    <property type="evidence" value="ECO:0007669"/>
    <property type="project" value="UniProtKB-UniRule"/>
</dbReference>
<dbReference type="InterPro" id="IPR050235">
    <property type="entry name" value="CK1_Ser-Thr_kinase"/>
</dbReference>
<dbReference type="GO" id="GO:0004674">
    <property type="term" value="F:protein serine/threonine kinase activity"/>
    <property type="evidence" value="ECO:0007669"/>
    <property type="project" value="UniProtKB-KW"/>
</dbReference>
<dbReference type="CDD" id="cd14016">
    <property type="entry name" value="STKc_CK1"/>
    <property type="match status" value="1"/>
</dbReference>
<dbReference type="InterPro" id="IPR000719">
    <property type="entry name" value="Prot_kinase_dom"/>
</dbReference>
<dbReference type="InterPro" id="IPR017441">
    <property type="entry name" value="Protein_kinase_ATP_BS"/>
</dbReference>
<feature type="binding site" evidence="4">
    <location>
        <position position="50"/>
    </location>
    <ligand>
        <name>ATP</name>
        <dbReference type="ChEBI" id="CHEBI:30616"/>
    </ligand>
</feature>
<dbReference type="EC" id="2.7.11.1" evidence="1"/>
<organism evidence="6">
    <name type="scientific">Hokovirus HKV1</name>
    <dbReference type="NCBI Taxonomy" id="1977638"/>
    <lineage>
        <taxon>Viruses</taxon>
        <taxon>Varidnaviria</taxon>
        <taxon>Bamfordvirae</taxon>
        <taxon>Nucleocytoviricota</taxon>
        <taxon>Megaviricetes</taxon>
        <taxon>Imitervirales</taxon>
        <taxon>Mimiviridae</taxon>
        <taxon>Klosneuvirinae</taxon>
        <taxon>Hokovirus</taxon>
    </lineage>
</organism>
<evidence type="ECO:0000259" key="5">
    <source>
        <dbReference type="PROSITE" id="PS50011"/>
    </source>
</evidence>
<keyword evidence="2 4" id="KW-0547">Nucleotide-binding</keyword>
<dbReference type="EMBL" id="KY684103">
    <property type="protein sequence ID" value="ARF10217.1"/>
    <property type="molecule type" value="Genomic_DNA"/>
</dbReference>
<name>A0A1V0SER8_9VIRU</name>
<dbReference type="PROSITE" id="PS50011">
    <property type="entry name" value="PROTEIN_KINASE_DOM"/>
    <property type="match status" value="1"/>
</dbReference>
<dbReference type="PROSITE" id="PS00107">
    <property type="entry name" value="PROTEIN_KINASE_ATP"/>
    <property type="match status" value="1"/>
</dbReference>
<proteinExistence type="predicted"/>
<evidence type="ECO:0000256" key="2">
    <source>
        <dbReference type="ARBA" id="ARBA00022741"/>
    </source>
</evidence>
<protein>
    <recommendedName>
        <fullName evidence="1">non-specific serine/threonine protein kinase</fullName>
        <ecNumber evidence="1">2.7.11.1</ecNumber>
    </recommendedName>
</protein>
<keyword evidence="6" id="KW-0418">Kinase</keyword>
<keyword evidence="3 4" id="KW-0067">ATP-binding</keyword>
<evidence type="ECO:0000313" key="6">
    <source>
        <dbReference type="EMBL" id="ARF10217.1"/>
    </source>
</evidence>
<keyword evidence="6" id="KW-0808">Transferase</keyword>
<evidence type="ECO:0000256" key="3">
    <source>
        <dbReference type="ARBA" id="ARBA00022840"/>
    </source>
</evidence>
<dbReference type="InterPro" id="IPR011009">
    <property type="entry name" value="Kinase-like_dom_sf"/>
</dbReference>
<sequence>MSKNKSSNISKIQDLITKDYLIEKKVGSGSFGQVYAAKKKSNDKIQVAIKIEKNVKNRTAKVYDEFKIYKYLRNHNFVIGVAKLYEYIEIGKYSLLVIELLGPSLEDMFNKHNRTFKMPTIYMAALQLIELIECLHKLSFIHRDIKPSNFLLGGHNNKQIYIMDFGLSKKYYYKDSGHMAFRSDKSLVGTARYVSKNMHMGFEPSRRDDLISIGYMLVYFAKGKLPWQGLPKNKNEDSIITIGKMKMSTSLRSLCSQLPSCFRDYLEYCEKLKFDEKPDYHYLKNLFIKSAENNNIKPKFEWL</sequence>